<dbReference type="EMBL" id="JAUEPT010000090">
    <property type="protein sequence ID" value="KAK0432716.1"/>
    <property type="molecule type" value="Genomic_DNA"/>
</dbReference>
<sequence>MTDQKNNLHGAQLPSNDAQVNALTALLMGTHLNPQQASTLIAVILAGAQVMARFCLSPPLGRTSSTTFPSPMMQVPTMSSPEGLMLAFSLDGQSFFSSFSAPPEIPDREDMAPLVIGVASSIYHAADSYDNAIEQVHKRGKKFIPIASPNHKLGADGRGPPPPDSAGSGMGNTISTSEMSRQGSGIDATAISALPLIVRAQKKICGHGKYI</sequence>
<organism evidence="2 3">
    <name type="scientific">Armillaria borealis</name>
    <dbReference type="NCBI Taxonomy" id="47425"/>
    <lineage>
        <taxon>Eukaryota</taxon>
        <taxon>Fungi</taxon>
        <taxon>Dikarya</taxon>
        <taxon>Basidiomycota</taxon>
        <taxon>Agaricomycotina</taxon>
        <taxon>Agaricomycetes</taxon>
        <taxon>Agaricomycetidae</taxon>
        <taxon>Agaricales</taxon>
        <taxon>Marasmiineae</taxon>
        <taxon>Physalacriaceae</taxon>
        <taxon>Armillaria</taxon>
    </lineage>
</organism>
<gene>
    <name evidence="2" type="ORF">EV421DRAFT_1742101</name>
</gene>
<proteinExistence type="predicted"/>
<dbReference type="AlphaFoldDB" id="A0AA39IZU1"/>
<protein>
    <submittedName>
        <fullName evidence="2">Uncharacterized protein</fullName>
    </submittedName>
</protein>
<evidence type="ECO:0000313" key="3">
    <source>
        <dbReference type="Proteomes" id="UP001175226"/>
    </source>
</evidence>
<comment type="caution">
    <text evidence="2">The sequence shown here is derived from an EMBL/GenBank/DDBJ whole genome shotgun (WGS) entry which is preliminary data.</text>
</comment>
<evidence type="ECO:0000256" key="1">
    <source>
        <dbReference type="SAM" id="MobiDB-lite"/>
    </source>
</evidence>
<reference evidence="2" key="1">
    <citation type="submission" date="2023-06" db="EMBL/GenBank/DDBJ databases">
        <authorList>
            <consortium name="Lawrence Berkeley National Laboratory"/>
            <person name="Ahrendt S."/>
            <person name="Sahu N."/>
            <person name="Indic B."/>
            <person name="Wong-Bajracharya J."/>
            <person name="Merenyi Z."/>
            <person name="Ke H.-M."/>
            <person name="Monk M."/>
            <person name="Kocsube S."/>
            <person name="Drula E."/>
            <person name="Lipzen A."/>
            <person name="Balint B."/>
            <person name="Henrissat B."/>
            <person name="Andreopoulos B."/>
            <person name="Martin F.M."/>
            <person name="Harder C.B."/>
            <person name="Rigling D."/>
            <person name="Ford K.L."/>
            <person name="Foster G.D."/>
            <person name="Pangilinan J."/>
            <person name="Papanicolaou A."/>
            <person name="Barry K."/>
            <person name="LaButti K."/>
            <person name="Viragh M."/>
            <person name="Koriabine M."/>
            <person name="Yan M."/>
            <person name="Riley R."/>
            <person name="Champramary S."/>
            <person name="Plett K.L."/>
            <person name="Tsai I.J."/>
            <person name="Slot J."/>
            <person name="Sipos G."/>
            <person name="Plett J."/>
            <person name="Nagy L.G."/>
            <person name="Grigoriev I.V."/>
        </authorList>
    </citation>
    <scope>NUCLEOTIDE SEQUENCE</scope>
    <source>
        <strain evidence="2">FPL87.14</strain>
    </source>
</reference>
<feature type="compositionally biased region" description="Polar residues" evidence="1">
    <location>
        <begin position="171"/>
        <end position="182"/>
    </location>
</feature>
<dbReference type="Proteomes" id="UP001175226">
    <property type="component" value="Unassembled WGS sequence"/>
</dbReference>
<feature type="region of interest" description="Disordered" evidence="1">
    <location>
        <begin position="150"/>
        <end position="182"/>
    </location>
</feature>
<evidence type="ECO:0000313" key="2">
    <source>
        <dbReference type="EMBL" id="KAK0432716.1"/>
    </source>
</evidence>
<keyword evidence="3" id="KW-1185">Reference proteome</keyword>
<name>A0AA39IZU1_9AGAR</name>
<accession>A0AA39IZU1</accession>